<dbReference type="SUPFAM" id="SSF57667">
    <property type="entry name" value="beta-beta-alpha zinc fingers"/>
    <property type="match status" value="3"/>
</dbReference>
<reference evidence="14 15" key="1">
    <citation type="journal article" date="2019" name="Gigascience">
        <title>Whole-genome sequence of the oriental lung fluke Paragonimus westermani.</title>
        <authorList>
            <person name="Oey H."/>
            <person name="Zakrzewski M."/>
            <person name="Narain K."/>
            <person name="Devi K.R."/>
            <person name="Agatsuma T."/>
            <person name="Nawaratna S."/>
            <person name="Gobert G.N."/>
            <person name="Jones M.K."/>
            <person name="Ragan M.A."/>
            <person name="McManus D.P."/>
            <person name="Krause L."/>
        </authorList>
    </citation>
    <scope>NUCLEOTIDE SEQUENCE [LARGE SCALE GENOMIC DNA]</scope>
    <source>
        <strain evidence="14 15">IND2009</strain>
    </source>
</reference>
<dbReference type="Pfam" id="PF13912">
    <property type="entry name" value="zf-C2H2_6"/>
    <property type="match status" value="1"/>
</dbReference>
<dbReference type="SMART" id="SM00355">
    <property type="entry name" value="ZnF_C2H2"/>
    <property type="match status" value="5"/>
</dbReference>
<feature type="compositionally biased region" description="Polar residues" evidence="12">
    <location>
        <begin position="558"/>
        <end position="576"/>
    </location>
</feature>
<dbReference type="Pfam" id="PF00096">
    <property type="entry name" value="zf-C2H2"/>
    <property type="match status" value="3"/>
</dbReference>
<feature type="region of interest" description="Disordered" evidence="12">
    <location>
        <begin position="290"/>
        <end position="317"/>
    </location>
</feature>
<keyword evidence="5" id="KW-0862">Zinc</keyword>
<keyword evidence="4 11" id="KW-0863">Zinc-finger</keyword>
<feature type="region of interest" description="Disordered" evidence="12">
    <location>
        <begin position="540"/>
        <end position="586"/>
    </location>
</feature>
<evidence type="ECO:0000313" key="14">
    <source>
        <dbReference type="EMBL" id="KAA3674154.1"/>
    </source>
</evidence>
<sequence>MLKNDFSLLSIDTTKEWNQFQRVYGGHCPPRLVDNRMLVPHSSPQETVWAPEPSPLTTNLTDSLMETKRLGPECTIRHSPFTNPSKTFNFQQNDLTDKLENDSFDSLKRIMKSSLITHGQEHSHVSEANKASNLHTYYDEVSEKARLTEITMETMTSETKREINLFQWNQLMQLFLSNSTNYTPAMPPSLWNSSAILPNPNHTIIPSTTTTPIFALPSELSNPLYRASLETTENEQTKTKTSRLQSSSHGHKFAKHLNSPSTATELIKPPVTKQKSSSFSIPNLLAATPSPKLDRSNFSGSSIHRKQSSPTKVINIPNPERHNCKLCTRTYSTQTGLIRHEAHKHNSVIWRSNKAVVTKNHHSSSYSVKTNEFRNMCGVSKARPKLTQTSAEVDCSPSSMFSITTSNTRLVDTPSPYHCDRPFCCHVCTKIYYSMSALKMHVRTHTLPCKCSLCGKAFSRMWLLNGHLRTHTGEKPFACVVCARAFADRSNLRAHMQTHSEVKRYRCPRCSKTFSRMGLLTKHQSSTCGLLLNGSMVDRHSETQTPTTSGETLAADSDASTSPRPSSNVIGRSPQKTCGFEQQECD</sequence>
<evidence type="ECO:0000313" key="15">
    <source>
        <dbReference type="Proteomes" id="UP000324629"/>
    </source>
</evidence>
<evidence type="ECO:0000256" key="7">
    <source>
        <dbReference type="ARBA" id="ARBA00023125"/>
    </source>
</evidence>
<feature type="region of interest" description="Disordered" evidence="12">
    <location>
        <begin position="231"/>
        <end position="257"/>
    </location>
</feature>
<keyword evidence="9" id="KW-0539">Nucleus</keyword>
<dbReference type="EMBL" id="QNGE01003358">
    <property type="protein sequence ID" value="KAA3674154.1"/>
    <property type="molecule type" value="Genomic_DNA"/>
</dbReference>
<dbReference type="GO" id="GO:0005634">
    <property type="term" value="C:nucleus"/>
    <property type="evidence" value="ECO:0007669"/>
    <property type="project" value="UniProtKB-SubCell"/>
</dbReference>
<keyword evidence="6" id="KW-0805">Transcription regulation</keyword>
<dbReference type="FunFam" id="3.30.160.60:FF:001228">
    <property type="entry name" value="Zinc finger protein 236"/>
    <property type="match status" value="1"/>
</dbReference>
<feature type="domain" description="C2H2-type" evidence="13">
    <location>
        <begin position="423"/>
        <end position="446"/>
    </location>
</feature>
<keyword evidence="8" id="KW-0804">Transcription</keyword>
<evidence type="ECO:0000256" key="10">
    <source>
        <dbReference type="ARBA" id="ARBA00037948"/>
    </source>
</evidence>
<accession>A0A5J4NFE3</accession>
<dbReference type="GO" id="GO:0000978">
    <property type="term" value="F:RNA polymerase II cis-regulatory region sequence-specific DNA binding"/>
    <property type="evidence" value="ECO:0007669"/>
    <property type="project" value="TreeGrafter"/>
</dbReference>
<evidence type="ECO:0000256" key="3">
    <source>
        <dbReference type="ARBA" id="ARBA00022737"/>
    </source>
</evidence>
<evidence type="ECO:0000256" key="6">
    <source>
        <dbReference type="ARBA" id="ARBA00023015"/>
    </source>
</evidence>
<dbReference type="FunFam" id="3.30.160.60:FF:000207">
    <property type="entry name" value="zinc finger protein SNAI2"/>
    <property type="match status" value="1"/>
</dbReference>
<dbReference type="Proteomes" id="UP000324629">
    <property type="component" value="Unassembled WGS sequence"/>
</dbReference>
<dbReference type="PROSITE" id="PS00028">
    <property type="entry name" value="ZINC_FINGER_C2H2_1"/>
    <property type="match status" value="4"/>
</dbReference>
<dbReference type="GO" id="GO:0000981">
    <property type="term" value="F:DNA-binding transcription factor activity, RNA polymerase II-specific"/>
    <property type="evidence" value="ECO:0007669"/>
    <property type="project" value="TreeGrafter"/>
</dbReference>
<protein>
    <submittedName>
        <fullName evidence="14">Snail 2</fullName>
    </submittedName>
</protein>
<dbReference type="PANTHER" id="PTHR23235:SF176">
    <property type="entry name" value="C2H2-TYPE DOMAIN-CONTAINING PROTEIN"/>
    <property type="match status" value="1"/>
</dbReference>
<evidence type="ECO:0000256" key="4">
    <source>
        <dbReference type="ARBA" id="ARBA00022771"/>
    </source>
</evidence>
<comment type="subcellular location">
    <subcellularLocation>
        <location evidence="1">Nucleus</location>
    </subcellularLocation>
</comment>
<evidence type="ECO:0000256" key="2">
    <source>
        <dbReference type="ARBA" id="ARBA00022723"/>
    </source>
</evidence>
<dbReference type="PROSITE" id="PS50157">
    <property type="entry name" value="ZINC_FINGER_C2H2_2"/>
    <property type="match status" value="4"/>
</dbReference>
<organism evidence="14 15">
    <name type="scientific">Paragonimus westermani</name>
    <dbReference type="NCBI Taxonomy" id="34504"/>
    <lineage>
        <taxon>Eukaryota</taxon>
        <taxon>Metazoa</taxon>
        <taxon>Spiralia</taxon>
        <taxon>Lophotrochozoa</taxon>
        <taxon>Platyhelminthes</taxon>
        <taxon>Trematoda</taxon>
        <taxon>Digenea</taxon>
        <taxon>Plagiorchiida</taxon>
        <taxon>Troglotremata</taxon>
        <taxon>Troglotrematidae</taxon>
        <taxon>Paragonimus</taxon>
    </lineage>
</organism>
<keyword evidence="15" id="KW-1185">Reference proteome</keyword>
<gene>
    <name evidence="14" type="ORF">DEA37_0009723</name>
</gene>
<feature type="domain" description="C2H2-type" evidence="13">
    <location>
        <begin position="449"/>
        <end position="476"/>
    </location>
</feature>
<dbReference type="PANTHER" id="PTHR23235">
    <property type="entry name" value="KRUEPPEL-LIKE TRANSCRIPTION FACTOR"/>
    <property type="match status" value="1"/>
</dbReference>
<evidence type="ECO:0000256" key="8">
    <source>
        <dbReference type="ARBA" id="ARBA00023163"/>
    </source>
</evidence>
<evidence type="ECO:0000256" key="9">
    <source>
        <dbReference type="ARBA" id="ARBA00023242"/>
    </source>
</evidence>
<dbReference type="InterPro" id="IPR036236">
    <property type="entry name" value="Znf_C2H2_sf"/>
</dbReference>
<feature type="domain" description="C2H2-type" evidence="13">
    <location>
        <begin position="505"/>
        <end position="524"/>
    </location>
</feature>
<dbReference type="InterPro" id="IPR013087">
    <property type="entry name" value="Znf_C2H2_type"/>
</dbReference>
<evidence type="ECO:0000256" key="12">
    <source>
        <dbReference type="SAM" id="MobiDB-lite"/>
    </source>
</evidence>
<dbReference type="GO" id="GO:0008270">
    <property type="term" value="F:zinc ion binding"/>
    <property type="evidence" value="ECO:0007669"/>
    <property type="project" value="UniProtKB-KW"/>
</dbReference>
<keyword evidence="3" id="KW-0677">Repeat</keyword>
<dbReference type="FunFam" id="3.30.160.60:FF:000693">
    <property type="entry name" value="Snail family zinc finger 1a"/>
    <property type="match status" value="1"/>
</dbReference>
<evidence type="ECO:0000256" key="11">
    <source>
        <dbReference type="PROSITE-ProRule" id="PRU00042"/>
    </source>
</evidence>
<keyword evidence="2" id="KW-0479">Metal-binding</keyword>
<evidence type="ECO:0000256" key="5">
    <source>
        <dbReference type="ARBA" id="ARBA00022833"/>
    </source>
</evidence>
<name>A0A5J4NFE3_9TREM</name>
<evidence type="ECO:0000259" key="13">
    <source>
        <dbReference type="PROSITE" id="PS50157"/>
    </source>
</evidence>
<comment type="caution">
    <text evidence="14">The sequence shown here is derived from an EMBL/GenBank/DDBJ whole genome shotgun (WGS) entry which is preliminary data.</text>
</comment>
<feature type="domain" description="C2H2-type" evidence="13">
    <location>
        <begin position="477"/>
        <end position="504"/>
    </location>
</feature>
<comment type="similarity">
    <text evidence="10">Belongs to the snail C2H2-type zinc-finger protein family.</text>
</comment>
<feature type="compositionally biased region" description="Polar residues" evidence="12">
    <location>
        <begin position="296"/>
        <end position="312"/>
    </location>
</feature>
<proteinExistence type="inferred from homology"/>
<dbReference type="Gene3D" id="3.30.160.60">
    <property type="entry name" value="Classic Zinc Finger"/>
    <property type="match status" value="4"/>
</dbReference>
<keyword evidence="7" id="KW-0238">DNA-binding</keyword>
<evidence type="ECO:0000256" key="1">
    <source>
        <dbReference type="ARBA" id="ARBA00004123"/>
    </source>
</evidence>
<dbReference type="AlphaFoldDB" id="A0A5J4NFE3"/>